<keyword evidence="2" id="KW-1185">Reference proteome</keyword>
<gene>
    <name evidence="1" type="ORF">tloyanaT_00100</name>
</gene>
<evidence type="ECO:0000313" key="2">
    <source>
        <dbReference type="Proteomes" id="UP001157134"/>
    </source>
</evidence>
<accession>A0ABQ6H6H8</accession>
<evidence type="ECO:0008006" key="3">
    <source>
        <dbReference type="Google" id="ProtNLM"/>
    </source>
</evidence>
<reference evidence="1 2" key="1">
    <citation type="submission" date="2023-03" db="EMBL/GenBank/DDBJ databases">
        <title>Thalassotalea loyana LMG 22536T draft genome sequence.</title>
        <authorList>
            <person name="Sawabe T."/>
        </authorList>
    </citation>
    <scope>NUCLEOTIDE SEQUENCE [LARGE SCALE GENOMIC DNA]</scope>
    <source>
        <strain evidence="1 2">LMG 22536</strain>
    </source>
</reference>
<proteinExistence type="predicted"/>
<sequence>MNSHINGMTDEDKLLFLSLVTEFLDGYTENFSNFDNEENIFIVELAFELIEATLDSYRDENIPLLSNYLAYLKQLVEYFSKTFDSYQKEKVLDKLNA</sequence>
<dbReference type="Proteomes" id="UP001157134">
    <property type="component" value="Unassembled WGS sequence"/>
</dbReference>
<name>A0ABQ6H6H8_9GAMM</name>
<protein>
    <recommendedName>
        <fullName evidence="3">MafI family immunity protein</fullName>
    </recommendedName>
</protein>
<comment type="caution">
    <text evidence="1">The sequence shown here is derived from an EMBL/GenBank/DDBJ whole genome shotgun (WGS) entry which is preliminary data.</text>
</comment>
<dbReference type="RefSeq" id="WP_284295288.1">
    <property type="nucleotide sequence ID" value="NZ_BSSV01000001.1"/>
</dbReference>
<dbReference type="EMBL" id="BSSV01000001">
    <property type="protein sequence ID" value="GLX83758.1"/>
    <property type="molecule type" value="Genomic_DNA"/>
</dbReference>
<evidence type="ECO:0000313" key="1">
    <source>
        <dbReference type="EMBL" id="GLX83758.1"/>
    </source>
</evidence>
<organism evidence="1 2">
    <name type="scientific">Thalassotalea loyana</name>
    <dbReference type="NCBI Taxonomy" id="280483"/>
    <lineage>
        <taxon>Bacteria</taxon>
        <taxon>Pseudomonadati</taxon>
        <taxon>Pseudomonadota</taxon>
        <taxon>Gammaproteobacteria</taxon>
        <taxon>Alteromonadales</taxon>
        <taxon>Colwelliaceae</taxon>
        <taxon>Thalassotalea</taxon>
    </lineage>
</organism>